<dbReference type="eggNOG" id="ENOG502THZY">
    <property type="taxonomic scope" value="Eukaryota"/>
</dbReference>
<name>A0A1I7TKF4_9PELO</name>
<reference evidence="3" key="1">
    <citation type="submission" date="2016-11" db="UniProtKB">
        <authorList>
            <consortium name="WormBaseParasite"/>
        </authorList>
    </citation>
    <scope>IDENTIFICATION</scope>
</reference>
<feature type="chain" id="PRO_5009307649" evidence="1">
    <location>
        <begin position="18"/>
        <end position="111"/>
    </location>
</feature>
<proteinExistence type="predicted"/>
<dbReference type="WBParaSite" id="Csp11.Scaffold627.g6791.t1">
    <property type="protein sequence ID" value="Csp11.Scaffold627.g6791.t1"/>
    <property type="gene ID" value="Csp11.Scaffold627.g6791"/>
</dbReference>
<organism evidence="2 3">
    <name type="scientific">Caenorhabditis tropicalis</name>
    <dbReference type="NCBI Taxonomy" id="1561998"/>
    <lineage>
        <taxon>Eukaryota</taxon>
        <taxon>Metazoa</taxon>
        <taxon>Ecdysozoa</taxon>
        <taxon>Nematoda</taxon>
        <taxon>Chromadorea</taxon>
        <taxon>Rhabditida</taxon>
        <taxon>Rhabditina</taxon>
        <taxon>Rhabditomorpha</taxon>
        <taxon>Rhabditoidea</taxon>
        <taxon>Rhabditidae</taxon>
        <taxon>Peloderinae</taxon>
        <taxon>Caenorhabditis</taxon>
    </lineage>
</organism>
<evidence type="ECO:0000313" key="3">
    <source>
        <dbReference type="WBParaSite" id="Csp11.Scaffold627.g6791.t1"/>
    </source>
</evidence>
<dbReference type="AlphaFoldDB" id="A0A1I7TKF4"/>
<evidence type="ECO:0000313" key="2">
    <source>
        <dbReference type="Proteomes" id="UP000095282"/>
    </source>
</evidence>
<feature type="signal peptide" evidence="1">
    <location>
        <begin position="1"/>
        <end position="17"/>
    </location>
</feature>
<evidence type="ECO:0000256" key="1">
    <source>
        <dbReference type="SAM" id="SignalP"/>
    </source>
</evidence>
<dbReference type="Proteomes" id="UP000095282">
    <property type="component" value="Unplaced"/>
</dbReference>
<accession>A0A1I7TKF4</accession>
<keyword evidence="2" id="KW-1185">Reference proteome</keyword>
<protein>
    <submittedName>
        <fullName evidence="3">C6 domain-containing protein</fullName>
    </submittedName>
</protein>
<sequence length="111" mass="11949">MFKIIVFFSILIAFVNGGCPSISSIYVPGRVNCPLCDFITSSQAISGSGNQYSIICPSSTEVWYYNEKGNEFVTPMTKVGTKGVIKCDGSKWKISVPGQSQTLSAFACGRS</sequence>
<keyword evidence="1" id="KW-0732">Signal</keyword>